<dbReference type="OrthoDB" id="249703at2759"/>
<keyword evidence="6" id="KW-1185">Reference proteome</keyword>
<dbReference type="InterPro" id="IPR036249">
    <property type="entry name" value="Thioredoxin-like_sf"/>
</dbReference>
<dbReference type="SUPFAM" id="SSF52833">
    <property type="entry name" value="Thioredoxin-like"/>
    <property type="match status" value="1"/>
</dbReference>
<dbReference type="PROSITE" id="PS50404">
    <property type="entry name" value="GST_NTER"/>
    <property type="match status" value="1"/>
</dbReference>
<dbReference type="InterPro" id="IPR050802">
    <property type="entry name" value="EF-GSTs"/>
</dbReference>
<evidence type="ECO:0000256" key="2">
    <source>
        <dbReference type="RuleBase" id="RU003494"/>
    </source>
</evidence>
<evidence type="ECO:0000259" key="3">
    <source>
        <dbReference type="PROSITE" id="PS50404"/>
    </source>
</evidence>
<dbReference type="GO" id="GO:0003746">
    <property type="term" value="F:translation elongation factor activity"/>
    <property type="evidence" value="ECO:0007669"/>
    <property type="project" value="UniProtKB-KW"/>
</dbReference>
<dbReference type="EMBL" id="JAADJG010000640">
    <property type="protein sequence ID" value="KAF4440860.1"/>
    <property type="molecule type" value="Genomic_DNA"/>
</dbReference>
<dbReference type="PANTHER" id="PTHR43986:SF10">
    <property type="entry name" value="ELONGATION FACTOR EEF-1B GAMMA SUBUNIT, PUTATIVE (AFU_ORTHOLOGUE AFUA_1G17120)-RELATED"/>
    <property type="match status" value="1"/>
</dbReference>
<dbReference type="PANTHER" id="PTHR43986">
    <property type="entry name" value="ELONGATION FACTOR 1-GAMMA"/>
    <property type="match status" value="1"/>
</dbReference>
<keyword evidence="5" id="KW-0251">Elongation factor</keyword>
<feature type="domain" description="GST C-terminal" evidence="4">
    <location>
        <begin position="90"/>
        <end position="220"/>
    </location>
</feature>
<reference evidence="5" key="1">
    <citation type="submission" date="2020-01" db="EMBL/GenBank/DDBJ databases">
        <title>Identification and distribution of gene clusters putatively required for synthesis of sphingolipid metabolism inhibitors in phylogenetically diverse species of the filamentous fungus Fusarium.</title>
        <authorList>
            <person name="Kim H.-S."/>
            <person name="Busman M."/>
            <person name="Brown D.W."/>
            <person name="Divon H."/>
            <person name="Uhlig S."/>
            <person name="Proctor R.H."/>
        </authorList>
    </citation>
    <scope>NUCLEOTIDE SEQUENCE</scope>
    <source>
        <strain evidence="5">NRRL 53441</strain>
    </source>
</reference>
<gene>
    <name evidence="5" type="ORF">F53441_12171</name>
</gene>
<evidence type="ECO:0000256" key="1">
    <source>
        <dbReference type="ARBA" id="ARBA00007409"/>
    </source>
</evidence>
<sequence length="220" mass="24699">MTSFGKLYTHIPNPRAFKILAAARLNNLTIEFPPYEHFVTNKTDEFLAKFPTGKAPAFEGSDGTYLVESDAIAQYVAQSGPRAGQLLGRDALTAAKIRQWICFFDGEVNSTALDLLRWRFGVTPFDEATETKALAQLTYGLSVLEKHLNTDSFLAGEELTLAHLTGAGVLSWAFQHIIDEPMRKQYPNVVAWYLKIIQNEEVKEVFGEPDFIKKRRDGPE</sequence>
<dbReference type="Pfam" id="PF02798">
    <property type="entry name" value="GST_N"/>
    <property type="match status" value="1"/>
</dbReference>
<dbReference type="Gene3D" id="3.40.30.10">
    <property type="entry name" value="Glutaredoxin"/>
    <property type="match status" value="1"/>
</dbReference>
<dbReference type="FunFam" id="3.40.30.10:FF:000142">
    <property type="entry name" value="Elongation factor 1 gamma"/>
    <property type="match status" value="1"/>
</dbReference>
<dbReference type="AlphaFoldDB" id="A0A8H4JXK3"/>
<protein>
    <submittedName>
        <fullName evidence="5">Fusarin C cluster-translation Elongation factor</fullName>
    </submittedName>
</protein>
<feature type="domain" description="GST N-terminal" evidence="3">
    <location>
        <begin position="3"/>
        <end position="84"/>
    </location>
</feature>
<dbReference type="SFLD" id="SFLDG00358">
    <property type="entry name" value="Main_(cytGST)"/>
    <property type="match status" value="1"/>
</dbReference>
<dbReference type="CDD" id="cd03181">
    <property type="entry name" value="GST_C_EF1Bgamma_like"/>
    <property type="match status" value="1"/>
</dbReference>
<dbReference type="Proteomes" id="UP000605986">
    <property type="component" value="Unassembled WGS sequence"/>
</dbReference>
<dbReference type="Gene3D" id="1.20.1050.10">
    <property type="match status" value="1"/>
</dbReference>
<dbReference type="InterPro" id="IPR010987">
    <property type="entry name" value="Glutathione-S-Trfase_C-like"/>
</dbReference>
<dbReference type="PROSITE" id="PS50405">
    <property type="entry name" value="GST_CTER"/>
    <property type="match status" value="1"/>
</dbReference>
<dbReference type="InterPro" id="IPR004046">
    <property type="entry name" value="GST_C"/>
</dbReference>
<dbReference type="SFLD" id="SFLDS00019">
    <property type="entry name" value="Glutathione_Transferase_(cytos"/>
    <property type="match status" value="1"/>
</dbReference>
<dbReference type="FunFam" id="1.20.1050.10:FF:000006">
    <property type="entry name" value="Elongation factor 1 gamma"/>
    <property type="match status" value="1"/>
</dbReference>
<dbReference type="GO" id="GO:0005737">
    <property type="term" value="C:cytoplasm"/>
    <property type="evidence" value="ECO:0007669"/>
    <property type="project" value="TreeGrafter"/>
</dbReference>
<evidence type="ECO:0000313" key="5">
    <source>
        <dbReference type="EMBL" id="KAF4440860.1"/>
    </source>
</evidence>
<evidence type="ECO:0000313" key="6">
    <source>
        <dbReference type="Proteomes" id="UP000605986"/>
    </source>
</evidence>
<dbReference type="SUPFAM" id="SSF47616">
    <property type="entry name" value="GST C-terminal domain-like"/>
    <property type="match status" value="1"/>
</dbReference>
<dbReference type="CDD" id="cd03044">
    <property type="entry name" value="GST_N_EF1Bgamma"/>
    <property type="match status" value="1"/>
</dbReference>
<keyword evidence="5" id="KW-0648">Protein biosynthesis</keyword>
<dbReference type="GO" id="GO:0005634">
    <property type="term" value="C:nucleus"/>
    <property type="evidence" value="ECO:0007669"/>
    <property type="project" value="TreeGrafter"/>
</dbReference>
<organism evidence="5 6">
    <name type="scientific">Fusarium austroafricanum</name>
    <dbReference type="NCBI Taxonomy" id="2364996"/>
    <lineage>
        <taxon>Eukaryota</taxon>
        <taxon>Fungi</taxon>
        <taxon>Dikarya</taxon>
        <taxon>Ascomycota</taxon>
        <taxon>Pezizomycotina</taxon>
        <taxon>Sordariomycetes</taxon>
        <taxon>Hypocreomycetidae</taxon>
        <taxon>Hypocreales</taxon>
        <taxon>Nectriaceae</taxon>
        <taxon>Fusarium</taxon>
        <taxon>Fusarium concolor species complex</taxon>
    </lineage>
</organism>
<dbReference type="InterPro" id="IPR004045">
    <property type="entry name" value="Glutathione_S-Trfase_N"/>
</dbReference>
<dbReference type="Pfam" id="PF00043">
    <property type="entry name" value="GST_C"/>
    <property type="match status" value="1"/>
</dbReference>
<evidence type="ECO:0000259" key="4">
    <source>
        <dbReference type="PROSITE" id="PS50405"/>
    </source>
</evidence>
<proteinExistence type="inferred from homology"/>
<dbReference type="InterPro" id="IPR036282">
    <property type="entry name" value="Glutathione-S-Trfase_C_sf"/>
</dbReference>
<comment type="caution">
    <text evidence="5">The sequence shown here is derived from an EMBL/GenBank/DDBJ whole genome shotgun (WGS) entry which is preliminary data.</text>
</comment>
<name>A0A8H4JXK3_9HYPO</name>
<comment type="similarity">
    <text evidence="1 2">Belongs to the GST superfamily.</text>
</comment>
<accession>A0A8H4JXK3</accession>
<dbReference type="InterPro" id="IPR040079">
    <property type="entry name" value="Glutathione_S-Trfase"/>
</dbReference>